<dbReference type="EMBL" id="QZJW01000055">
    <property type="protein sequence ID" value="RJO59965.1"/>
    <property type="molecule type" value="Genomic_DNA"/>
</dbReference>
<accession>A0A419DA23</accession>
<evidence type="ECO:0000313" key="2">
    <source>
        <dbReference type="EMBL" id="RJO59965.1"/>
    </source>
</evidence>
<feature type="transmembrane region" description="Helical" evidence="1">
    <location>
        <begin position="12"/>
        <end position="28"/>
    </location>
</feature>
<sequence>MTSKPSIKKPIMLFVISIFTLTVFIIAIKDIRLPDVPFLKGENPKSIERTEELNIKPEDRKITLKLSDFDKFLSKCCNAVIKNTRSDYQDGAIKLEGKAIVPFPAAFTGSVDLYVEDTKIKAKTKDLVLGKVESPEMFEEKIEPLLQKGLDENINSKYKVKDVKIESKGIEIEIE</sequence>
<dbReference type="Proteomes" id="UP000285655">
    <property type="component" value="Unassembled WGS sequence"/>
</dbReference>
<keyword evidence="1" id="KW-1133">Transmembrane helix</keyword>
<comment type="caution">
    <text evidence="2">The sequence shown here is derived from an EMBL/GenBank/DDBJ whole genome shotgun (WGS) entry which is preliminary data.</text>
</comment>
<dbReference type="AlphaFoldDB" id="A0A419DA23"/>
<evidence type="ECO:0000313" key="3">
    <source>
        <dbReference type="Proteomes" id="UP000285655"/>
    </source>
</evidence>
<evidence type="ECO:0000256" key="1">
    <source>
        <dbReference type="SAM" id="Phobius"/>
    </source>
</evidence>
<proteinExistence type="predicted"/>
<gene>
    <name evidence="2" type="ORF">C4544_06360</name>
</gene>
<protein>
    <submittedName>
        <fullName evidence="2">Uncharacterized protein</fullName>
    </submittedName>
</protein>
<keyword evidence="1" id="KW-0472">Membrane</keyword>
<keyword evidence="1" id="KW-0812">Transmembrane</keyword>
<name>A0A419DA23_9BACT</name>
<organism evidence="2 3">
    <name type="scientific">candidate division WS5 bacterium</name>
    <dbReference type="NCBI Taxonomy" id="2093353"/>
    <lineage>
        <taxon>Bacteria</taxon>
        <taxon>candidate division WS5</taxon>
    </lineage>
</organism>
<reference evidence="2 3" key="1">
    <citation type="journal article" date="2017" name="ISME J.">
        <title>Energy and carbon metabolisms in a deep terrestrial subsurface fluid microbial community.</title>
        <authorList>
            <person name="Momper L."/>
            <person name="Jungbluth S.P."/>
            <person name="Lee M.D."/>
            <person name="Amend J.P."/>
        </authorList>
    </citation>
    <scope>NUCLEOTIDE SEQUENCE [LARGE SCALE GENOMIC DNA]</scope>
    <source>
        <strain evidence="2">SURF_29</strain>
    </source>
</reference>